<dbReference type="Gene3D" id="1.10.150.690">
    <property type="entry name" value="DUF2063"/>
    <property type="match status" value="1"/>
</dbReference>
<accession>A0A8J7QKU7</accession>
<evidence type="ECO:0000313" key="3">
    <source>
        <dbReference type="Proteomes" id="UP000664417"/>
    </source>
</evidence>
<gene>
    <name evidence="2" type="ORF">J3U88_30910</name>
</gene>
<dbReference type="InterPro" id="IPR018640">
    <property type="entry name" value="DUF2063"/>
</dbReference>
<proteinExistence type="predicted"/>
<reference evidence="2" key="1">
    <citation type="submission" date="2021-03" db="EMBL/GenBank/DDBJ databases">
        <authorList>
            <person name="Wang G."/>
        </authorList>
    </citation>
    <scope>NUCLEOTIDE SEQUENCE</scope>
    <source>
        <strain evidence="2">KCTC 12899</strain>
    </source>
</reference>
<evidence type="ECO:0000259" key="1">
    <source>
        <dbReference type="Pfam" id="PF09836"/>
    </source>
</evidence>
<keyword evidence="3" id="KW-1185">Reference proteome</keyword>
<name>A0A8J7QKU7_9BACT</name>
<organism evidence="2 3">
    <name type="scientific">Acanthopleuribacter pedis</name>
    <dbReference type="NCBI Taxonomy" id="442870"/>
    <lineage>
        <taxon>Bacteria</taxon>
        <taxon>Pseudomonadati</taxon>
        <taxon>Acidobacteriota</taxon>
        <taxon>Holophagae</taxon>
        <taxon>Acanthopleuribacterales</taxon>
        <taxon>Acanthopleuribacteraceae</taxon>
        <taxon>Acanthopleuribacter</taxon>
    </lineage>
</organism>
<dbReference type="Pfam" id="PF09836">
    <property type="entry name" value="DUF2063"/>
    <property type="match status" value="1"/>
</dbReference>
<dbReference type="InterPro" id="IPR044922">
    <property type="entry name" value="DUF2063_N_sf"/>
</dbReference>
<dbReference type="Proteomes" id="UP000664417">
    <property type="component" value="Unassembled WGS sequence"/>
</dbReference>
<sequence length="279" mass="31143">MRQATEPTSLAQTQSWLQQALFNPAGDENALRQDAEEKVTPSATLSARQRLAVYQHSYWGRLLACMGELFPGVCHALGAAVFEGFATEYLTHFPSHSYSLDHLGTRFVTYLQHFRPDAQLPPDQREGWPDFLEDLAALELAVSQIYDGPGIEDQPPPTEAQQVAMLQGALPFKPAPCLRLMRFRYPVHVYLKAVKRGKHPAAPQPESTHIAVTRCAFQVRFFEHHPWEHGFLEALVSGSDLSQALAQNSLAPVLHAQNPAQGWLTQALRRAYFFGGDMA</sequence>
<dbReference type="GO" id="GO:0003677">
    <property type="term" value="F:DNA binding"/>
    <property type="evidence" value="ECO:0007669"/>
    <property type="project" value="UniProtKB-KW"/>
</dbReference>
<keyword evidence="2" id="KW-0238">DNA-binding</keyword>
<feature type="domain" description="Putative DNA-binding" evidence="1">
    <location>
        <begin position="12"/>
        <end position="111"/>
    </location>
</feature>
<dbReference type="EMBL" id="JAFREP010000045">
    <property type="protein sequence ID" value="MBO1322916.1"/>
    <property type="molecule type" value="Genomic_DNA"/>
</dbReference>
<comment type="caution">
    <text evidence="2">The sequence shown here is derived from an EMBL/GenBank/DDBJ whole genome shotgun (WGS) entry which is preliminary data.</text>
</comment>
<protein>
    <submittedName>
        <fullName evidence="2">Putative DNA-binding domain-containing protein</fullName>
    </submittedName>
</protein>
<dbReference type="RefSeq" id="WP_207862887.1">
    <property type="nucleotide sequence ID" value="NZ_JAFREP010000045.1"/>
</dbReference>
<evidence type="ECO:0000313" key="2">
    <source>
        <dbReference type="EMBL" id="MBO1322916.1"/>
    </source>
</evidence>
<dbReference type="AlphaFoldDB" id="A0A8J7QKU7"/>